<keyword evidence="3" id="KW-1185">Reference proteome</keyword>
<reference evidence="2" key="1">
    <citation type="journal article" date="2022" name="Int. J. Mol. Sci.">
        <title>Draft Genome of Tanacetum Coccineum: Genomic Comparison of Closely Related Tanacetum-Family Plants.</title>
        <authorList>
            <person name="Yamashiro T."/>
            <person name="Shiraishi A."/>
            <person name="Nakayama K."/>
            <person name="Satake H."/>
        </authorList>
    </citation>
    <scope>NUCLEOTIDE SEQUENCE</scope>
</reference>
<dbReference type="Proteomes" id="UP001151760">
    <property type="component" value="Unassembled WGS sequence"/>
</dbReference>
<feature type="region of interest" description="Disordered" evidence="1">
    <location>
        <begin position="75"/>
        <end position="97"/>
    </location>
</feature>
<evidence type="ECO:0000256" key="1">
    <source>
        <dbReference type="SAM" id="MobiDB-lite"/>
    </source>
</evidence>
<protein>
    <submittedName>
        <fullName evidence="2">Uncharacterized protein</fullName>
    </submittedName>
</protein>
<evidence type="ECO:0000313" key="3">
    <source>
        <dbReference type="Proteomes" id="UP001151760"/>
    </source>
</evidence>
<accession>A0ABQ5GXU4</accession>
<sequence length="120" mass="13284">MGHNDEIVLARVRTSTLEILIEDIQVRHRSDMKSLLDKIHIMDMINDQDIEHTISPTPSPNYPLISYLSGRGMKPLRSESVPEKPNEMAPKRTSTSAAPAITQAAIRKLVADSVVVALEA</sequence>
<feature type="compositionally biased region" description="Basic and acidic residues" evidence="1">
    <location>
        <begin position="76"/>
        <end position="90"/>
    </location>
</feature>
<reference evidence="2" key="2">
    <citation type="submission" date="2022-01" db="EMBL/GenBank/DDBJ databases">
        <authorList>
            <person name="Yamashiro T."/>
            <person name="Shiraishi A."/>
            <person name="Satake H."/>
            <person name="Nakayama K."/>
        </authorList>
    </citation>
    <scope>NUCLEOTIDE SEQUENCE</scope>
</reference>
<dbReference type="EMBL" id="BQNB010018944">
    <property type="protein sequence ID" value="GJT79935.1"/>
    <property type="molecule type" value="Genomic_DNA"/>
</dbReference>
<name>A0ABQ5GXU4_9ASTR</name>
<proteinExistence type="predicted"/>
<gene>
    <name evidence="2" type="ORF">Tco_1054277</name>
</gene>
<organism evidence="2 3">
    <name type="scientific">Tanacetum coccineum</name>
    <dbReference type="NCBI Taxonomy" id="301880"/>
    <lineage>
        <taxon>Eukaryota</taxon>
        <taxon>Viridiplantae</taxon>
        <taxon>Streptophyta</taxon>
        <taxon>Embryophyta</taxon>
        <taxon>Tracheophyta</taxon>
        <taxon>Spermatophyta</taxon>
        <taxon>Magnoliopsida</taxon>
        <taxon>eudicotyledons</taxon>
        <taxon>Gunneridae</taxon>
        <taxon>Pentapetalae</taxon>
        <taxon>asterids</taxon>
        <taxon>campanulids</taxon>
        <taxon>Asterales</taxon>
        <taxon>Asteraceae</taxon>
        <taxon>Asteroideae</taxon>
        <taxon>Anthemideae</taxon>
        <taxon>Anthemidinae</taxon>
        <taxon>Tanacetum</taxon>
    </lineage>
</organism>
<evidence type="ECO:0000313" key="2">
    <source>
        <dbReference type="EMBL" id="GJT79935.1"/>
    </source>
</evidence>
<comment type="caution">
    <text evidence="2">The sequence shown here is derived from an EMBL/GenBank/DDBJ whole genome shotgun (WGS) entry which is preliminary data.</text>
</comment>